<comment type="similarity">
    <text evidence="1">Belongs to the MobA/MobL family.</text>
</comment>
<evidence type="ECO:0000259" key="4">
    <source>
        <dbReference type="Pfam" id="PF03389"/>
    </source>
</evidence>
<evidence type="ECO:0000313" key="5">
    <source>
        <dbReference type="EMBL" id="QND80543.1"/>
    </source>
</evidence>
<evidence type="ECO:0000256" key="2">
    <source>
        <dbReference type="ARBA" id="ARBA00022971"/>
    </source>
</evidence>
<evidence type="ECO:0000256" key="1">
    <source>
        <dbReference type="ARBA" id="ARBA00010873"/>
    </source>
</evidence>
<dbReference type="EMBL" id="CP060028">
    <property type="protein sequence ID" value="QND80543.1"/>
    <property type="molecule type" value="Genomic_DNA"/>
</dbReference>
<reference evidence="5 6" key="1">
    <citation type="submission" date="2020-08" db="EMBL/GenBank/DDBJ databases">
        <title>Streptomycin resistant and MDR strain, P. mexicana.</title>
        <authorList>
            <person name="Ganesh-kumar S."/>
            <person name="Zhe T."/>
            <person name="Yu Z."/>
            <person name="Min Y."/>
        </authorList>
    </citation>
    <scope>NUCLEOTIDE SEQUENCE [LARGE SCALE GENOMIC DNA]</scope>
    <source>
        <strain evidence="5 6">GTZY</strain>
    </source>
</reference>
<evidence type="ECO:0000256" key="3">
    <source>
        <dbReference type="SAM" id="MobiDB-lite"/>
    </source>
</evidence>
<organism evidence="5 6">
    <name type="scientific">Pseudoxanthomonas mexicana</name>
    <dbReference type="NCBI Taxonomy" id="128785"/>
    <lineage>
        <taxon>Bacteria</taxon>
        <taxon>Pseudomonadati</taxon>
        <taxon>Pseudomonadota</taxon>
        <taxon>Gammaproteobacteria</taxon>
        <taxon>Lysobacterales</taxon>
        <taxon>Lysobacteraceae</taxon>
        <taxon>Pseudoxanthomonas</taxon>
    </lineage>
</organism>
<evidence type="ECO:0000313" key="6">
    <source>
        <dbReference type="Proteomes" id="UP000515506"/>
    </source>
</evidence>
<dbReference type="Gene3D" id="3.30.930.30">
    <property type="match status" value="1"/>
</dbReference>
<dbReference type="InterPro" id="IPR005053">
    <property type="entry name" value="MobA_MobL"/>
</dbReference>
<protein>
    <submittedName>
        <fullName evidence="5">MobA/MobL family protein</fullName>
    </submittedName>
</protein>
<accession>A0ABX6RB96</accession>
<feature type="region of interest" description="Disordered" evidence="3">
    <location>
        <begin position="229"/>
        <end position="250"/>
    </location>
</feature>
<gene>
    <name evidence="5" type="ORF">H4W19_01675</name>
</gene>
<sequence>MAIYHARVKTFSRAKGHSSVAAAAYRAGLLLVDEKTGSRHDYRRRGGVVETRCVVPDDAPEWSMVPAQLWSAAEHAERRKDATVAREFEVALPHELNDGQRSALAAEITRALVQRYRFAAQASIHSPDARDGLNWHLHILSTTRRLDAEGLADKTRELDGGPSGKSEVEWVREMVARVTNAHLAAAEVGAQVDHRSLEAQAADAMARGDLVAAVLLTREPTRHVGKNASALARRGEDSERAERNAAIHGENDEQFEKLLETFERKGRAMAPTDGHGPEQAWRDRQNANRAGVDLTLPGGGQMRGVRGITGLAVGQIAVPPRSPGPLARDLFGEAVLLWLDDALAAVIDLLKNTRRFLEDHAGRLAAFAEHSRLRTDLRELLKRLRTLKRWATEWKRRQLAERHALKLLHRSEHSLEEFVESNPKPADGTEKEWARRRGRRLAAIEQRLASLKAAREARSPQAEAVCEQRLVSAVEAVEEWSGQMLKSYPIESDALAPAFGPVDASKLKASQKTQPPRSPRLH</sequence>
<feature type="domain" description="MobA/MobL protein" evidence="4">
    <location>
        <begin position="18"/>
        <end position="206"/>
    </location>
</feature>
<dbReference type="Proteomes" id="UP000515506">
    <property type="component" value="Chromosome"/>
</dbReference>
<dbReference type="RefSeq" id="WP_185895757.1">
    <property type="nucleotide sequence ID" value="NZ_CP060028.1"/>
</dbReference>
<keyword evidence="2" id="KW-0184">Conjugation</keyword>
<name>A0ABX6RB96_PSEMX</name>
<feature type="compositionally biased region" description="Basic and acidic residues" evidence="3">
    <location>
        <begin position="233"/>
        <end position="250"/>
    </location>
</feature>
<feature type="region of interest" description="Disordered" evidence="3">
    <location>
        <begin position="503"/>
        <end position="522"/>
    </location>
</feature>
<proteinExistence type="inferred from homology"/>
<keyword evidence="6" id="KW-1185">Reference proteome</keyword>
<dbReference type="Pfam" id="PF03389">
    <property type="entry name" value="MobA_MobL"/>
    <property type="match status" value="1"/>
</dbReference>